<keyword evidence="1" id="KW-0812">Transmembrane</keyword>
<dbReference type="InterPro" id="IPR048447">
    <property type="entry name" value="DUF1980_C"/>
</dbReference>
<dbReference type="Proteomes" id="UP001595891">
    <property type="component" value="Unassembled WGS sequence"/>
</dbReference>
<dbReference type="RefSeq" id="WP_262840617.1">
    <property type="nucleotide sequence ID" value="NZ_JANZYP010000002.1"/>
</dbReference>
<sequence length="224" mass="23398">MTQSIILTLLGGAVLRVSALSSLYVNYVRPGFRVPLVAAGVVVLALGVLGLVQEWRRPYAPGTARPSGPRAAWLLCLPVVIIFLIAPPALGSYAAGLDPAPRPMPAGPYAALPAGGPPAMSLGEFIGRARSGTSPSLAGRQVTLTGFAVRADGGRWYLTRMRIGCCAADASPLRVAVLGVPAPRDDTWVTVTGTWVPTPDERAPAPEMRATRLTVIAPPAEPYE</sequence>
<organism evidence="3 4">
    <name type="scientific">Sphaerisporangium corydalis</name>
    <dbReference type="NCBI Taxonomy" id="1441875"/>
    <lineage>
        <taxon>Bacteria</taxon>
        <taxon>Bacillati</taxon>
        <taxon>Actinomycetota</taxon>
        <taxon>Actinomycetes</taxon>
        <taxon>Streptosporangiales</taxon>
        <taxon>Streptosporangiaceae</taxon>
        <taxon>Sphaerisporangium</taxon>
    </lineage>
</organism>
<evidence type="ECO:0000256" key="1">
    <source>
        <dbReference type="SAM" id="Phobius"/>
    </source>
</evidence>
<feature type="transmembrane region" description="Helical" evidence="1">
    <location>
        <begin position="35"/>
        <end position="52"/>
    </location>
</feature>
<reference evidence="4" key="1">
    <citation type="journal article" date="2019" name="Int. J. Syst. Evol. Microbiol.">
        <title>The Global Catalogue of Microorganisms (GCM) 10K type strain sequencing project: providing services to taxonomists for standard genome sequencing and annotation.</title>
        <authorList>
            <consortium name="The Broad Institute Genomics Platform"/>
            <consortium name="The Broad Institute Genome Sequencing Center for Infectious Disease"/>
            <person name="Wu L."/>
            <person name="Ma J."/>
        </authorList>
    </citation>
    <scope>NUCLEOTIDE SEQUENCE [LARGE SCALE GENOMIC DNA]</scope>
    <source>
        <strain evidence="4">CCUG 49560</strain>
    </source>
</reference>
<accession>A0ABV9EEP3</accession>
<dbReference type="Pfam" id="PF21537">
    <property type="entry name" value="DUF1980_C"/>
    <property type="match status" value="1"/>
</dbReference>
<protein>
    <submittedName>
        <fullName evidence="3">TIGR03943 family putative permease subunit</fullName>
    </submittedName>
</protein>
<feature type="domain" description="DUF1980" evidence="2">
    <location>
        <begin position="138"/>
        <end position="223"/>
    </location>
</feature>
<keyword evidence="4" id="KW-1185">Reference proteome</keyword>
<keyword evidence="1" id="KW-0472">Membrane</keyword>
<comment type="caution">
    <text evidence="3">The sequence shown here is derived from an EMBL/GenBank/DDBJ whole genome shotgun (WGS) entry which is preliminary data.</text>
</comment>
<gene>
    <name evidence="3" type="ORF">ACFO8L_17225</name>
</gene>
<keyword evidence="1" id="KW-1133">Transmembrane helix</keyword>
<dbReference type="InterPro" id="IPR015402">
    <property type="entry name" value="DUF1980"/>
</dbReference>
<evidence type="ECO:0000259" key="2">
    <source>
        <dbReference type="Pfam" id="PF21537"/>
    </source>
</evidence>
<evidence type="ECO:0000313" key="4">
    <source>
        <dbReference type="Proteomes" id="UP001595891"/>
    </source>
</evidence>
<dbReference type="EMBL" id="JBHSFN010000010">
    <property type="protein sequence ID" value="MFC4587838.1"/>
    <property type="molecule type" value="Genomic_DNA"/>
</dbReference>
<name>A0ABV9EEP3_9ACTN</name>
<proteinExistence type="predicted"/>
<feature type="transmembrane region" description="Helical" evidence="1">
    <location>
        <begin position="72"/>
        <end position="95"/>
    </location>
</feature>
<evidence type="ECO:0000313" key="3">
    <source>
        <dbReference type="EMBL" id="MFC4587838.1"/>
    </source>
</evidence>
<dbReference type="NCBIfam" id="TIGR03943">
    <property type="entry name" value="TIGR03943 family putative permease subunit"/>
    <property type="match status" value="1"/>
</dbReference>